<evidence type="ECO:0000256" key="1">
    <source>
        <dbReference type="ARBA" id="ARBA00022659"/>
    </source>
</evidence>
<dbReference type="InterPro" id="IPR050350">
    <property type="entry name" value="Compl-Cell_Adhes-Reg"/>
</dbReference>
<feature type="signal peptide" evidence="8">
    <location>
        <begin position="1"/>
        <end position="26"/>
    </location>
</feature>
<feature type="transmembrane region" description="Helical" evidence="7">
    <location>
        <begin position="301"/>
        <end position="321"/>
    </location>
</feature>
<keyword evidence="1 5" id="KW-0768">Sushi</keyword>
<protein>
    <submittedName>
        <fullName evidence="11">Complement factor H isoform X1</fullName>
    </submittedName>
</protein>
<dbReference type="SUPFAM" id="SSF57535">
    <property type="entry name" value="Complement control module/SCR domain"/>
    <property type="match status" value="3"/>
</dbReference>
<keyword evidence="7" id="KW-0472">Membrane</keyword>
<dbReference type="CDD" id="cd00033">
    <property type="entry name" value="CCP"/>
    <property type="match status" value="3"/>
</dbReference>
<feature type="disulfide bond" evidence="5">
    <location>
        <begin position="148"/>
        <end position="191"/>
    </location>
</feature>
<organism evidence="10 11">
    <name type="scientific">Lates calcarifer</name>
    <name type="common">Barramundi</name>
    <name type="synonym">Holocentrus calcarifer</name>
    <dbReference type="NCBI Taxonomy" id="8187"/>
    <lineage>
        <taxon>Eukaryota</taxon>
        <taxon>Metazoa</taxon>
        <taxon>Chordata</taxon>
        <taxon>Craniata</taxon>
        <taxon>Vertebrata</taxon>
        <taxon>Euteleostomi</taxon>
        <taxon>Actinopterygii</taxon>
        <taxon>Neopterygii</taxon>
        <taxon>Teleostei</taxon>
        <taxon>Neoteleostei</taxon>
        <taxon>Acanthomorphata</taxon>
        <taxon>Carangaria</taxon>
        <taxon>Carangaria incertae sedis</taxon>
        <taxon>Centropomidae</taxon>
        <taxon>Lates</taxon>
    </lineage>
</organism>
<keyword evidence="2" id="KW-0677">Repeat</keyword>
<dbReference type="PANTHER" id="PTHR19325:SF569">
    <property type="entry name" value="COMPLEMENT COMPONENT 4 BINDING PROTEIN, SECRETORY-RELATED"/>
    <property type="match status" value="1"/>
</dbReference>
<dbReference type="Proteomes" id="UP000694890">
    <property type="component" value="Linkage group LG12"/>
</dbReference>
<dbReference type="AlphaFoldDB" id="A0AAJ7V7Q9"/>
<dbReference type="RefSeq" id="XP_018539378.1">
    <property type="nucleotide sequence ID" value="XM_018683862.2"/>
</dbReference>
<sequence>MEVLLDTCGRGIYLLLIYIFLLKAAAECPKPGTNGNIVLTNDALLMNDFPEGSEVTLECATGYEIESGSGVINCIDGKWTKPDLTCRKKDCGPPNPKPNMSFNTSQGTLFGAIATVICDKGYHLSGLGYKQCFDGGWGGRAKCEIVLCDIPAQVANGRIVWDSKDDPKYGEVIQFVCDEGYTLDGTDSIKCGENGEYDFMPPQCVVSLFIGVTTERTTSPPVTPAAGTSSGTTSSETSTVHRDKTITTSATPAVSPSARGGGDILTAEDTATSATSVTPTISSFEDRHKGDEHINMDTGKILVIVTGVLCALVAAFGLFLCRSLKKKGSANGTVPISQRASVTQEDMPANIASLS</sequence>
<dbReference type="PROSITE" id="PS50923">
    <property type="entry name" value="SUSHI"/>
    <property type="match status" value="3"/>
</dbReference>
<evidence type="ECO:0000256" key="4">
    <source>
        <dbReference type="ARBA" id="ARBA00023180"/>
    </source>
</evidence>
<evidence type="ECO:0000256" key="2">
    <source>
        <dbReference type="ARBA" id="ARBA00022737"/>
    </source>
</evidence>
<feature type="domain" description="Sushi" evidence="9">
    <location>
        <begin position="89"/>
        <end position="145"/>
    </location>
</feature>
<reference evidence="11" key="1">
    <citation type="submission" date="2025-08" db="UniProtKB">
        <authorList>
            <consortium name="RefSeq"/>
        </authorList>
    </citation>
    <scope>IDENTIFICATION</scope>
    <source>
        <tissue evidence="11">Brain</tissue>
    </source>
</reference>
<dbReference type="KEGG" id="lcf:108888073"/>
<evidence type="ECO:0000259" key="9">
    <source>
        <dbReference type="PROSITE" id="PS50923"/>
    </source>
</evidence>
<dbReference type="PANTHER" id="PTHR19325">
    <property type="entry name" value="COMPLEMENT COMPONENT-RELATED SUSHI DOMAIN-CONTAINING"/>
    <property type="match status" value="1"/>
</dbReference>
<evidence type="ECO:0000256" key="8">
    <source>
        <dbReference type="SAM" id="SignalP"/>
    </source>
</evidence>
<evidence type="ECO:0000256" key="6">
    <source>
        <dbReference type="SAM" id="MobiDB-lite"/>
    </source>
</evidence>
<feature type="disulfide bond" evidence="5">
    <location>
        <begin position="59"/>
        <end position="86"/>
    </location>
</feature>
<evidence type="ECO:0000313" key="10">
    <source>
        <dbReference type="Proteomes" id="UP000694890"/>
    </source>
</evidence>
<evidence type="ECO:0000256" key="7">
    <source>
        <dbReference type="SAM" id="Phobius"/>
    </source>
</evidence>
<dbReference type="Gene3D" id="2.10.70.10">
    <property type="entry name" value="Complement Module, domain 1"/>
    <property type="match status" value="3"/>
</dbReference>
<proteinExistence type="predicted"/>
<keyword evidence="7" id="KW-0812">Transmembrane</keyword>
<dbReference type="Pfam" id="PF00084">
    <property type="entry name" value="Sushi"/>
    <property type="match status" value="3"/>
</dbReference>
<gene>
    <name evidence="11" type="primary">im:7151449</name>
</gene>
<feature type="domain" description="Sushi" evidence="9">
    <location>
        <begin position="146"/>
        <end position="206"/>
    </location>
</feature>
<feature type="domain" description="Sushi" evidence="9">
    <location>
        <begin position="26"/>
        <end position="88"/>
    </location>
</feature>
<feature type="region of interest" description="Disordered" evidence="6">
    <location>
        <begin position="217"/>
        <end position="262"/>
    </location>
</feature>
<evidence type="ECO:0000313" key="11">
    <source>
        <dbReference type="RefSeq" id="XP_018539378.1"/>
    </source>
</evidence>
<feature type="chain" id="PRO_5042595141" evidence="8">
    <location>
        <begin position="27"/>
        <end position="355"/>
    </location>
</feature>
<keyword evidence="4" id="KW-0325">Glycoprotein</keyword>
<accession>A0AAJ7V7Q9</accession>
<evidence type="ECO:0000256" key="3">
    <source>
        <dbReference type="ARBA" id="ARBA00023157"/>
    </source>
</evidence>
<name>A0AAJ7V7Q9_LATCA</name>
<feature type="disulfide bond" evidence="5">
    <location>
        <begin position="177"/>
        <end position="204"/>
    </location>
</feature>
<comment type="caution">
    <text evidence="5">Lacks conserved residue(s) required for the propagation of feature annotation.</text>
</comment>
<feature type="compositionally biased region" description="Low complexity" evidence="6">
    <location>
        <begin position="227"/>
        <end position="238"/>
    </location>
</feature>
<dbReference type="InterPro" id="IPR000436">
    <property type="entry name" value="Sushi_SCR_CCP_dom"/>
</dbReference>
<dbReference type="InterPro" id="IPR035976">
    <property type="entry name" value="Sushi/SCR/CCP_sf"/>
</dbReference>
<dbReference type="GeneID" id="108888073"/>
<keyword evidence="3 5" id="KW-1015">Disulfide bond</keyword>
<dbReference type="SMART" id="SM00032">
    <property type="entry name" value="CCP"/>
    <property type="match status" value="3"/>
</dbReference>
<keyword evidence="7" id="KW-1133">Transmembrane helix</keyword>
<keyword evidence="8" id="KW-0732">Signal</keyword>
<evidence type="ECO:0000256" key="5">
    <source>
        <dbReference type="PROSITE-ProRule" id="PRU00302"/>
    </source>
</evidence>